<dbReference type="GO" id="GO:0003755">
    <property type="term" value="F:peptidyl-prolyl cis-trans isomerase activity"/>
    <property type="evidence" value="ECO:0007669"/>
    <property type="project" value="InterPro"/>
</dbReference>
<evidence type="ECO:0000256" key="1">
    <source>
        <dbReference type="SAM" id="SignalP"/>
    </source>
</evidence>
<name>A0A7W8LKS5_9SPIR</name>
<dbReference type="Pfam" id="PF13623">
    <property type="entry name" value="SurA_N_2"/>
    <property type="match status" value="1"/>
</dbReference>
<dbReference type="Proteomes" id="UP000518887">
    <property type="component" value="Unassembled WGS sequence"/>
</dbReference>
<dbReference type="AlphaFoldDB" id="A0A7W8LKS5"/>
<comment type="caution">
    <text evidence="2">The sequence shown here is derived from an EMBL/GenBank/DDBJ whole genome shotgun (WGS) entry which is preliminary data.</text>
</comment>
<organism evidence="2 3">
    <name type="scientific">Treponema ruminis</name>
    <dbReference type="NCBI Taxonomy" id="744515"/>
    <lineage>
        <taxon>Bacteria</taxon>
        <taxon>Pseudomonadati</taxon>
        <taxon>Spirochaetota</taxon>
        <taxon>Spirochaetia</taxon>
        <taxon>Spirochaetales</taxon>
        <taxon>Treponemataceae</taxon>
        <taxon>Treponema</taxon>
    </lineage>
</organism>
<keyword evidence="1" id="KW-0732">Signal</keyword>
<proteinExistence type="predicted"/>
<feature type="signal peptide" evidence="1">
    <location>
        <begin position="1"/>
        <end position="20"/>
    </location>
</feature>
<dbReference type="InterPro" id="IPR050245">
    <property type="entry name" value="PrsA_foldase"/>
</dbReference>
<dbReference type="RefSeq" id="WP_184656401.1">
    <property type="nucleotide sequence ID" value="NZ_JACHFQ010000001.1"/>
</dbReference>
<dbReference type="InterPro" id="IPR046357">
    <property type="entry name" value="PPIase_dom_sf"/>
</dbReference>
<evidence type="ECO:0000313" key="2">
    <source>
        <dbReference type="EMBL" id="MBB5224777.1"/>
    </source>
</evidence>
<reference evidence="2 3" key="1">
    <citation type="submission" date="2020-08" db="EMBL/GenBank/DDBJ databases">
        <title>Genomic Encyclopedia of Type Strains, Phase IV (KMG-IV): sequencing the most valuable type-strain genomes for metagenomic binning, comparative biology and taxonomic classification.</title>
        <authorList>
            <person name="Goeker M."/>
        </authorList>
    </citation>
    <scope>NUCLEOTIDE SEQUENCE [LARGE SCALE GENOMIC DNA]</scope>
    <source>
        <strain evidence="2 3">DSM 103462</strain>
    </source>
</reference>
<dbReference type="EMBL" id="JACHFQ010000001">
    <property type="protein sequence ID" value="MBB5224777.1"/>
    <property type="molecule type" value="Genomic_DNA"/>
</dbReference>
<feature type="chain" id="PRO_5031366141" description="Basic membrane protein" evidence="1">
    <location>
        <begin position="21"/>
        <end position="359"/>
    </location>
</feature>
<dbReference type="PANTHER" id="PTHR47245">
    <property type="entry name" value="PEPTIDYLPROLYL ISOMERASE"/>
    <property type="match status" value="1"/>
</dbReference>
<accession>A0A7W8LKS5</accession>
<dbReference type="Gene3D" id="1.10.4030.10">
    <property type="entry name" value="Porin chaperone SurA, peptide-binding domain"/>
    <property type="match status" value="1"/>
</dbReference>
<evidence type="ECO:0008006" key="4">
    <source>
        <dbReference type="Google" id="ProtNLM"/>
    </source>
</evidence>
<evidence type="ECO:0000313" key="3">
    <source>
        <dbReference type="Proteomes" id="UP000518887"/>
    </source>
</evidence>
<dbReference type="Gene3D" id="3.10.50.40">
    <property type="match status" value="1"/>
</dbReference>
<gene>
    <name evidence="2" type="ORF">HNP76_000117</name>
</gene>
<keyword evidence="3" id="KW-1185">Reference proteome</keyword>
<dbReference type="SUPFAM" id="SSF109998">
    <property type="entry name" value="Triger factor/SurA peptide-binding domain-like"/>
    <property type="match status" value="1"/>
</dbReference>
<dbReference type="InterPro" id="IPR027304">
    <property type="entry name" value="Trigger_fact/SurA_dom_sf"/>
</dbReference>
<sequence>MKKLVIAATLALSMAFGAFAQSDLQPLAVVKLNKSETITLKQLKNRVEIYQKQNNTSNFTVEQKKEILDAMIDEKLVVQAAQKAGMSITDTQVNQYFLQNVSQQVGRPVTESEFSEIVKKQTGQSLDDFMKVQVGMNVADYKAYLKNQLIAQQYVLQNKKDEIAKLAPKDEDIRKFYDLNKASFVQNDMVKLFLVVVPKGDNAAGAKIKAEALLKGAKDKSLSYDKIKADSGKDYQGGDLLIGKTAQHAQQLGISYNDLLELFTRDIGYMSKLNETETDFQFYVVRQKYAAKMLSISDLVQPETTITVYDYIKQNLTNQMQSQALIAAVQDITKGLRTPSNFEYKQKEEKLKKLLNWEK</sequence>
<protein>
    <recommendedName>
        <fullName evidence="4">Basic membrane protein</fullName>
    </recommendedName>
</protein>
<dbReference type="PANTHER" id="PTHR47245:SF2">
    <property type="entry name" value="PEPTIDYL-PROLYL CIS-TRANS ISOMERASE HP_0175-RELATED"/>
    <property type="match status" value="1"/>
</dbReference>